<dbReference type="Proteomes" id="UP000807504">
    <property type="component" value="Unassembled WGS sequence"/>
</dbReference>
<reference evidence="2" key="1">
    <citation type="journal article" date="2020" name="bioRxiv">
        <title>Chromosome-level reference genome of the European wasp spider Argiope bruennichi: a resource for studies on range expansion and evolutionary adaptation.</title>
        <authorList>
            <person name="Sheffer M.M."/>
            <person name="Hoppe A."/>
            <person name="Krehenwinkel H."/>
            <person name="Uhl G."/>
            <person name="Kuss A.W."/>
            <person name="Jensen L."/>
            <person name="Jensen C."/>
            <person name="Gillespie R.G."/>
            <person name="Hoff K.J."/>
            <person name="Prost S."/>
        </authorList>
    </citation>
    <scope>NUCLEOTIDE SEQUENCE</scope>
</reference>
<accession>A0A8T0FRV0</accession>
<name>A0A8T0FRV0_ARGBR</name>
<proteinExistence type="predicted"/>
<dbReference type="AlphaFoldDB" id="A0A8T0FRV0"/>
<comment type="caution">
    <text evidence="2">The sequence shown here is derived from an EMBL/GenBank/DDBJ whole genome shotgun (WGS) entry which is preliminary data.</text>
</comment>
<evidence type="ECO:0000313" key="3">
    <source>
        <dbReference type="Proteomes" id="UP000807504"/>
    </source>
</evidence>
<evidence type="ECO:0000256" key="1">
    <source>
        <dbReference type="SAM" id="MobiDB-lite"/>
    </source>
</evidence>
<evidence type="ECO:0000313" key="2">
    <source>
        <dbReference type="EMBL" id="KAF8793867.1"/>
    </source>
</evidence>
<keyword evidence="3" id="KW-1185">Reference proteome</keyword>
<feature type="region of interest" description="Disordered" evidence="1">
    <location>
        <begin position="49"/>
        <end position="77"/>
    </location>
</feature>
<organism evidence="2 3">
    <name type="scientific">Argiope bruennichi</name>
    <name type="common">Wasp spider</name>
    <name type="synonym">Aranea bruennichi</name>
    <dbReference type="NCBI Taxonomy" id="94029"/>
    <lineage>
        <taxon>Eukaryota</taxon>
        <taxon>Metazoa</taxon>
        <taxon>Ecdysozoa</taxon>
        <taxon>Arthropoda</taxon>
        <taxon>Chelicerata</taxon>
        <taxon>Arachnida</taxon>
        <taxon>Araneae</taxon>
        <taxon>Araneomorphae</taxon>
        <taxon>Entelegynae</taxon>
        <taxon>Araneoidea</taxon>
        <taxon>Araneidae</taxon>
        <taxon>Argiope</taxon>
    </lineage>
</organism>
<sequence length="259" mass="28682">MSTGNASKHDVGKSSTNQNSFLISASSRILQDLSDVYINPLESVSVDADSPRFQIDSSNETPNKYPNAPQSSPIDVQNNTDISVFNEELMKCLSNLPVILLPSEESNDSFEMPVFHTEDDTRSYLEATKSAESEVVSDNCKVFEEHYEKYNGISFETSQRSTFSDNESVIANCASDVSDISSEEEETASSDGGSSCVSRDRIEFEALALDSAIYPSIFKGLQHWRTLSRNKRALSLDEVNPLKALHTIDFSTTEFQLTV</sequence>
<reference evidence="2" key="2">
    <citation type="submission" date="2020-06" db="EMBL/GenBank/DDBJ databases">
        <authorList>
            <person name="Sheffer M."/>
        </authorList>
    </citation>
    <scope>NUCLEOTIDE SEQUENCE</scope>
</reference>
<feature type="compositionally biased region" description="Polar residues" evidence="1">
    <location>
        <begin position="55"/>
        <end position="77"/>
    </location>
</feature>
<dbReference type="EMBL" id="JABXBU010000002">
    <property type="protein sequence ID" value="KAF8793867.1"/>
    <property type="molecule type" value="Genomic_DNA"/>
</dbReference>
<gene>
    <name evidence="2" type="ORF">HNY73_001901</name>
</gene>
<protein>
    <submittedName>
        <fullName evidence="2">Uncharacterized protein</fullName>
    </submittedName>
</protein>